<organism evidence="6 7">
    <name type="scientific">Populus tomentosa</name>
    <name type="common">Chinese white poplar</name>
    <dbReference type="NCBI Taxonomy" id="118781"/>
    <lineage>
        <taxon>Eukaryota</taxon>
        <taxon>Viridiplantae</taxon>
        <taxon>Streptophyta</taxon>
        <taxon>Embryophyta</taxon>
        <taxon>Tracheophyta</taxon>
        <taxon>Spermatophyta</taxon>
        <taxon>Magnoliopsida</taxon>
        <taxon>eudicotyledons</taxon>
        <taxon>Gunneridae</taxon>
        <taxon>Pentapetalae</taxon>
        <taxon>rosids</taxon>
        <taxon>fabids</taxon>
        <taxon>Malpighiales</taxon>
        <taxon>Salicaceae</taxon>
        <taxon>Saliceae</taxon>
        <taxon>Populus</taxon>
    </lineage>
</organism>
<feature type="domain" description="Stomatal closure-related actin-binding protein coiled-coil" evidence="4">
    <location>
        <begin position="101"/>
        <end position="170"/>
    </location>
</feature>
<dbReference type="PANTHER" id="PTHR31172:SF7">
    <property type="entry name" value="STOMATAL CLOSURE-RELATED ACTIN-BINDING PROTEIN 3"/>
    <property type="match status" value="1"/>
</dbReference>
<evidence type="ECO:0000259" key="2">
    <source>
        <dbReference type="Pfam" id="PF16709"/>
    </source>
</evidence>
<feature type="coiled-coil region" evidence="1">
    <location>
        <begin position="233"/>
        <end position="260"/>
    </location>
</feature>
<feature type="domain" description="Stomatal closure-related actin-binding protein Ig" evidence="2">
    <location>
        <begin position="364"/>
        <end position="463"/>
    </location>
</feature>
<dbReference type="Pfam" id="PF17684">
    <property type="entry name" value="SCAB-PH"/>
    <property type="match status" value="1"/>
</dbReference>
<feature type="domain" description="Stomatal closure-related actin-binding protein actin-binding" evidence="3">
    <location>
        <begin position="55"/>
        <end position="97"/>
    </location>
</feature>
<comment type="caution">
    <text evidence="6">The sequence shown here is derived from an EMBL/GenBank/DDBJ whole genome shotgun (WGS) entry which is preliminary data.</text>
</comment>
<dbReference type="InterPro" id="IPR032009">
    <property type="entry name" value="SCAB_CC"/>
</dbReference>
<keyword evidence="1" id="KW-0175">Coiled coil</keyword>
<dbReference type="Pfam" id="PF16709">
    <property type="entry name" value="SCAB-Ig"/>
    <property type="match status" value="1"/>
</dbReference>
<dbReference type="InterPro" id="IPR041144">
    <property type="entry name" value="SCAB-PH"/>
</dbReference>
<dbReference type="EMBL" id="JAAWWB010000011">
    <property type="protein sequence ID" value="KAG6771158.1"/>
    <property type="molecule type" value="Genomic_DNA"/>
</dbReference>
<dbReference type="Proteomes" id="UP000886885">
    <property type="component" value="Chromosome 6A"/>
</dbReference>
<reference evidence="6" key="1">
    <citation type="journal article" date="2020" name="bioRxiv">
        <title>Hybrid origin of Populus tomentosa Carr. identified through genome sequencing and phylogenomic analysis.</title>
        <authorList>
            <person name="An X."/>
            <person name="Gao K."/>
            <person name="Chen Z."/>
            <person name="Li J."/>
            <person name="Yang X."/>
            <person name="Yang X."/>
            <person name="Zhou J."/>
            <person name="Guo T."/>
            <person name="Zhao T."/>
            <person name="Huang S."/>
            <person name="Miao D."/>
            <person name="Khan W.U."/>
            <person name="Rao P."/>
            <person name="Ye M."/>
            <person name="Lei B."/>
            <person name="Liao W."/>
            <person name="Wang J."/>
            <person name="Ji L."/>
            <person name="Li Y."/>
            <person name="Guo B."/>
            <person name="Mustafa N.S."/>
            <person name="Li S."/>
            <person name="Yun Q."/>
            <person name="Keller S.R."/>
            <person name="Mao J."/>
            <person name="Zhang R."/>
            <person name="Strauss S.H."/>
        </authorList>
    </citation>
    <scope>NUCLEOTIDE SEQUENCE</scope>
    <source>
        <strain evidence="6">GM15</strain>
        <tissue evidence="6">Leaf</tissue>
    </source>
</reference>
<evidence type="ECO:0000259" key="4">
    <source>
        <dbReference type="Pfam" id="PF16712"/>
    </source>
</evidence>
<proteinExistence type="predicted"/>
<accession>A0A8X7ZGS6</accession>
<dbReference type="AlphaFoldDB" id="A0A8X7ZGS6"/>
<dbReference type="Pfam" id="PF16712">
    <property type="entry name" value="SCAB_CC"/>
    <property type="match status" value="3"/>
</dbReference>
<dbReference type="OrthoDB" id="2014217at2759"/>
<gene>
    <name evidence="6" type="ORF">POTOM_022504</name>
</gene>
<dbReference type="GO" id="GO:0003779">
    <property type="term" value="F:actin binding"/>
    <property type="evidence" value="ECO:0007669"/>
    <property type="project" value="InterPro"/>
</dbReference>
<evidence type="ECO:0000259" key="3">
    <source>
        <dbReference type="Pfam" id="PF16711"/>
    </source>
</evidence>
<dbReference type="GO" id="GO:0010119">
    <property type="term" value="P:regulation of stomatal movement"/>
    <property type="evidence" value="ECO:0007669"/>
    <property type="project" value="InterPro"/>
</dbReference>
<evidence type="ECO:0000313" key="7">
    <source>
        <dbReference type="Proteomes" id="UP000886885"/>
    </source>
</evidence>
<name>A0A8X7ZGS6_POPTO</name>
<protein>
    <submittedName>
        <fullName evidence="6">Uncharacterized protein</fullName>
    </submittedName>
</protein>
<evidence type="ECO:0000256" key="1">
    <source>
        <dbReference type="SAM" id="Coils"/>
    </source>
</evidence>
<dbReference type="InterPro" id="IPR032015">
    <property type="entry name" value="SCAB-Ig"/>
</dbReference>
<feature type="domain" description="Stomatal closure-related actin-binding protein coiled-coil" evidence="4">
    <location>
        <begin position="211"/>
        <end position="260"/>
    </location>
</feature>
<feature type="domain" description="Stomatal closure-related actin-binding protein PH" evidence="5">
    <location>
        <begin position="467"/>
        <end position="565"/>
    </location>
</feature>
<keyword evidence="7" id="KW-1185">Reference proteome</keyword>
<dbReference type="PANTHER" id="PTHR31172">
    <property type="entry name" value="STOMATAL CLOSURE-RELATED ACTIN-BINDING PROTEIN 1"/>
    <property type="match status" value="1"/>
</dbReference>
<dbReference type="InterPro" id="IPR039640">
    <property type="entry name" value="SCAB"/>
</dbReference>
<feature type="domain" description="Stomatal closure-related actin-binding protein coiled-coil" evidence="4">
    <location>
        <begin position="293"/>
        <end position="350"/>
    </location>
</feature>
<dbReference type="GO" id="GO:0007015">
    <property type="term" value="P:actin filament organization"/>
    <property type="evidence" value="ECO:0007669"/>
    <property type="project" value="InterPro"/>
</dbReference>
<sequence length="604" mass="68265">MTKISPEIEENMQGEVIFPVSADVSFASDGFPKYKLGPDNQILEEPKEDNKGPSLKEVVEQETMQLSDQHKRLSVRDLACKFDKNLTAAAKLAEEAKLREVASLEGHVLLKKLRDALESLRGRMAGRNKEDVEKAISMVEALAVKLTQNEGELIQEKFEVKKLANFLKQDRLDFEVLYHLGYYVIPHRYGLTIGYPRKMPWSCGPNAPLLIDEASEDAKKLVNQEKSFACAEIESARAVVQRIGEALDEEERDAQNSKNQAAICGHGIMSYTVPLEALLCYLYIVTTIAFCIKRYKYKDVEELVEEVQEARRIKLLHQPSKVMDMEHELRALRNQIREKSIVSVKLQKELAKSKRAEQNKSAPYVLDGSETLGSSLQLKPRSDGSPPLSKCSVQWYRVSSEGSQHEVISGADKTFYAPEPFDVGRVLQVDIVSNGQKVSVTTSGPIEPGWSAGLASHVENLLRKSSFEFSVVISQMNGQDHASHSVHVFNVGKMRIKLCRGWITKAREIYSMSMLLCGVRTNSNTAAKSLFWQPRKGLSFVLTFNSERDRNAAIMLARKYAYDCNGVPFLFFLFIHQYNHFSITSCPFPSYLLDQKIKHRRKCD</sequence>
<dbReference type="InterPro" id="IPR032012">
    <property type="entry name" value="SCAB-ABD"/>
</dbReference>
<dbReference type="Pfam" id="PF16711">
    <property type="entry name" value="SCAB-ABD"/>
    <property type="match status" value="1"/>
</dbReference>
<evidence type="ECO:0000259" key="5">
    <source>
        <dbReference type="Pfam" id="PF17684"/>
    </source>
</evidence>
<evidence type="ECO:0000313" key="6">
    <source>
        <dbReference type="EMBL" id="KAG6771158.1"/>
    </source>
</evidence>